<feature type="domain" description="Teneurin-like YD-shell" evidence="4">
    <location>
        <begin position="602"/>
        <end position="865"/>
    </location>
</feature>
<proteinExistence type="predicted"/>
<dbReference type="Proteomes" id="UP001165293">
    <property type="component" value="Unassembled WGS sequence"/>
</dbReference>
<feature type="compositionally biased region" description="Basic and acidic residues" evidence="2">
    <location>
        <begin position="1019"/>
        <end position="1040"/>
    </location>
</feature>
<name>A0ABS8JDY0_9GAMM</name>
<comment type="caution">
    <text evidence="5">The sequence shown here is derived from an EMBL/GenBank/DDBJ whole genome shotgun (WGS) entry which is preliminary data.</text>
</comment>
<feature type="signal peptide" evidence="3">
    <location>
        <begin position="1"/>
        <end position="22"/>
    </location>
</feature>
<dbReference type="InterPro" id="IPR056823">
    <property type="entry name" value="TEN-like_YD-shell"/>
</dbReference>
<evidence type="ECO:0000313" key="6">
    <source>
        <dbReference type="Proteomes" id="UP001165293"/>
    </source>
</evidence>
<feature type="compositionally biased region" description="Basic and acidic residues" evidence="2">
    <location>
        <begin position="985"/>
        <end position="1005"/>
    </location>
</feature>
<dbReference type="InterPro" id="IPR050708">
    <property type="entry name" value="T6SS_VgrG/RHS"/>
</dbReference>
<dbReference type="Gene3D" id="2.180.10.10">
    <property type="entry name" value="RHS repeat-associated core"/>
    <property type="match status" value="1"/>
</dbReference>
<accession>A0ABS8JDY0</accession>
<dbReference type="InterPro" id="IPR022385">
    <property type="entry name" value="Rhs_assc_core"/>
</dbReference>
<keyword evidence="6" id="KW-1185">Reference proteome</keyword>
<dbReference type="Pfam" id="PF25023">
    <property type="entry name" value="TEN_YD-shell"/>
    <property type="match status" value="1"/>
</dbReference>
<keyword evidence="3" id="KW-0732">Signal</keyword>
<dbReference type="PANTHER" id="PTHR32305">
    <property type="match status" value="1"/>
</dbReference>
<dbReference type="RefSeq" id="WP_230525454.1">
    <property type="nucleotide sequence ID" value="NZ_JAJGAK010000001.1"/>
</dbReference>
<organism evidence="5 6">
    <name type="scientific">Noviluteimonas lactosilytica</name>
    <dbReference type="NCBI Taxonomy" id="2888523"/>
    <lineage>
        <taxon>Bacteria</taxon>
        <taxon>Pseudomonadati</taxon>
        <taxon>Pseudomonadota</taxon>
        <taxon>Gammaproteobacteria</taxon>
        <taxon>Lysobacterales</taxon>
        <taxon>Lysobacteraceae</taxon>
        <taxon>Noviluteimonas</taxon>
    </lineage>
</organism>
<keyword evidence="1" id="KW-0677">Repeat</keyword>
<protein>
    <submittedName>
        <fullName evidence="5">RHS repeat protein</fullName>
    </submittedName>
</protein>
<evidence type="ECO:0000256" key="3">
    <source>
        <dbReference type="SAM" id="SignalP"/>
    </source>
</evidence>
<dbReference type="PANTHER" id="PTHR32305:SF15">
    <property type="entry name" value="PROTEIN RHSA-RELATED"/>
    <property type="match status" value="1"/>
</dbReference>
<sequence length="1040" mass="113137">MKRIATTVLAASLAASVLPAAAQTYTRTDTQTYEDNLASWVLGQPKKSTNDNTGLAESETIYDAATALPLRTYKFGKLQQTLTYNGDGTLATASNGNDSPTFNTTVTFSSWKRGLPQRIDFPTSEYKTLSIDDYGLIRHVIDENGFKTCYAFDAMGRLSGITYPSKTTAGACDASWNKLVRTFQSTTDVEYGLSAGHWREFVQTGQGIKAVYYDAMWRPVLTRTYDKDDINNTLSQTVTQYDHDGKPVLQSYPTRDVISNFASPLPGTRTTYDGLGRPTRVAQDTDGGEIVSTTQYLANFVTRTTNPRDKSTDTTYLTYDQPNTDWPLEIAHPDSVYTDIARDTFGKPTVLARSGPGVMAIRSYAYNAAQELCRMVEPETAATLYGYDAAGNLAWSAAGLADNTACDFEGDTAAILARKVVREYDQRNRIKQLAFADGRGDTTYTYTPDSLHNVLTVDNGDTNVVKTTYAYDQRRQLTLEKMDWNSLSWRVGHGYDANGFRASQSFQGTDVVTFAPNALGQPTKAGTYATGVTYYPNGAMAGFTYGNGIVHSLTQNARQLPLKSRDAYGTSAVPLDHTYSYDENGNVTSILDGTDATRNRAMVYDNLDRLTQMTSLGMLGGTGKIFYTYDGLDNITAVSSPNRSQRYCYDANNRLEFLRAGATVVCPNGAATVAFGYDVQGNLAYKNNVNFVFDLGNRLRATNGGVSSGYVYDALGRRARDYVTSSKYSLYTQAGQLAHTSDANGSAEYIYLNGSLVAIARTPSGGSVPTVEYQHTDALGTPVATSTASRQITKSDYEPYGRVLNRAVKDGPGFTGHVEDAATGLVQMQQRYYDSLVGRFLSVDPVTARPIGDNFNRYWYANNNPYRFTDPDGRETGMFQRPEFRMAQPDAATTASAVGLIADFTPVVGDAKGVYEAMQQPTWTNISAAGVGFVPLVGDMASKAIKNADTIADVGKAVADANRADNLAKGIPASQLGPSGKPKIHTVEHGGKRGEAKEAARRENGKGGTTANHTTPAVGKDHYHGVSKSGEKSRIHHEYE</sequence>
<evidence type="ECO:0000256" key="1">
    <source>
        <dbReference type="ARBA" id="ARBA00022737"/>
    </source>
</evidence>
<dbReference type="NCBIfam" id="TIGR03696">
    <property type="entry name" value="Rhs_assc_core"/>
    <property type="match status" value="1"/>
</dbReference>
<feature type="chain" id="PRO_5047409766" evidence="3">
    <location>
        <begin position="23"/>
        <end position="1040"/>
    </location>
</feature>
<evidence type="ECO:0000259" key="4">
    <source>
        <dbReference type="Pfam" id="PF25023"/>
    </source>
</evidence>
<reference evidence="5" key="1">
    <citation type="submission" date="2021-10" db="EMBL/GenBank/DDBJ databases">
        <authorList>
            <person name="Lyu M."/>
            <person name="Wang X."/>
            <person name="Meng X."/>
            <person name="Xu K."/>
        </authorList>
    </citation>
    <scope>NUCLEOTIDE SEQUENCE</scope>
    <source>
        <strain evidence="5">A6</strain>
    </source>
</reference>
<feature type="region of interest" description="Disordered" evidence="2">
    <location>
        <begin position="970"/>
        <end position="1040"/>
    </location>
</feature>
<evidence type="ECO:0000313" key="5">
    <source>
        <dbReference type="EMBL" id="MCC8361806.1"/>
    </source>
</evidence>
<evidence type="ECO:0000256" key="2">
    <source>
        <dbReference type="SAM" id="MobiDB-lite"/>
    </source>
</evidence>
<dbReference type="EMBL" id="JAJGAK010000001">
    <property type="protein sequence ID" value="MCC8361806.1"/>
    <property type="molecule type" value="Genomic_DNA"/>
</dbReference>
<gene>
    <name evidence="5" type="ORF">LK996_01745</name>
</gene>